<dbReference type="Gene3D" id="1.10.10.60">
    <property type="entry name" value="Homeodomain-like"/>
    <property type="match status" value="1"/>
</dbReference>
<dbReference type="InterPro" id="IPR041490">
    <property type="entry name" value="KstR2_TetR_C"/>
</dbReference>
<evidence type="ECO:0000256" key="2">
    <source>
        <dbReference type="PROSITE-ProRule" id="PRU00335"/>
    </source>
</evidence>
<keyword evidence="1 2" id="KW-0238">DNA-binding</keyword>
<dbReference type="InterPro" id="IPR001647">
    <property type="entry name" value="HTH_TetR"/>
</dbReference>
<organism evidence="5 6">
    <name type="scientific">Speluncibacter jeojiensis</name>
    <dbReference type="NCBI Taxonomy" id="2710754"/>
    <lineage>
        <taxon>Bacteria</taxon>
        <taxon>Bacillati</taxon>
        <taxon>Actinomycetota</taxon>
        <taxon>Actinomycetes</taxon>
        <taxon>Mycobacteriales</taxon>
        <taxon>Speluncibacteraceae</taxon>
        <taxon>Speluncibacter</taxon>
    </lineage>
</organism>
<dbReference type="RefSeq" id="WP_332520074.1">
    <property type="nucleotide sequence ID" value="NZ_JANRHA010000007.1"/>
</dbReference>
<protein>
    <submittedName>
        <fullName evidence="5">TetR/AcrR family transcriptional regulator</fullName>
    </submittedName>
</protein>
<dbReference type="PANTHER" id="PTHR30055:SF226">
    <property type="entry name" value="HTH-TYPE TRANSCRIPTIONAL REGULATOR PKSA"/>
    <property type="match status" value="1"/>
</dbReference>
<dbReference type="PRINTS" id="PR00455">
    <property type="entry name" value="HTHTETR"/>
</dbReference>
<sequence>MTSTAHAEPAAPTGRIARRRDRRKAEMVAAALEILSGGGYQGLRFEDVAERADIAKATLYHYFPSKDALVAEALEKLTGDVLTSLRAALDEAADRTATEQLRRLIAEQLHILTVRYPEVGKVFSFPAPWPPVHEESIKTMRRRHDQLFRDVVDRGVAAGEFDCPDPSVALHCLHGILNHASIWLRPDADPDGRTRAAVVDEAMRLFAPA</sequence>
<dbReference type="Pfam" id="PF17932">
    <property type="entry name" value="TetR_C_24"/>
    <property type="match status" value="1"/>
</dbReference>
<feature type="domain" description="HTH tetR-type" evidence="4">
    <location>
        <begin position="21"/>
        <end position="81"/>
    </location>
</feature>
<dbReference type="InterPro" id="IPR009057">
    <property type="entry name" value="Homeodomain-like_sf"/>
</dbReference>
<evidence type="ECO:0000256" key="3">
    <source>
        <dbReference type="SAM" id="MobiDB-lite"/>
    </source>
</evidence>
<dbReference type="InterPro" id="IPR050109">
    <property type="entry name" value="HTH-type_TetR-like_transc_reg"/>
</dbReference>
<dbReference type="SUPFAM" id="SSF46689">
    <property type="entry name" value="Homeodomain-like"/>
    <property type="match status" value="1"/>
</dbReference>
<dbReference type="GO" id="GO:0003700">
    <property type="term" value="F:DNA-binding transcription factor activity"/>
    <property type="evidence" value="ECO:0007669"/>
    <property type="project" value="TreeGrafter"/>
</dbReference>
<evidence type="ECO:0000313" key="6">
    <source>
        <dbReference type="Proteomes" id="UP001152755"/>
    </source>
</evidence>
<comment type="caution">
    <text evidence="5">The sequence shown here is derived from an EMBL/GenBank/DDBJ whole genome shotgun (WGS) entry which is preliminary data.</text>
</comment>
<dbReference type="Pfam" id="PF00440">
    <property type="entry name" value="TetR_N"/>
    <property type="match status" value="1"/>
</dbReference>
<keyword evidence="6" id="KW-1185">Reference proteome</keyword>
<dbReference type="Gene3D" id="1.10.357.10">
    <property type="entry name" value="Tetracycline Repressor, domain 2"/>
    <property type="match status" value="1"/>
</dbReference>
<evidence type="ECO:0000256" key="1">
    <source>
        <dbReference type="ARBA" id="ARBA00023125"/>
    </source>
</evidence>
<dbReference type="PANTHER" id="PTHR30055">
    <property type="entry name" value="HTH-TYPE TRANSCRIPTIONAL REGULATOR RUTR"/>
    <property type="match status" value="1"/>
</dbReference>
<feature type="DNA-binding region" description="H-T-H motif" evidence="2">
    <location>
        <begin position="44"/>
        <end position="63"/>
    </location>
</feature>
<dbReference type="Proteomes" id="UP001152755">
    <property type="component" value="Unassembled WGS sequence"/>
</dbReference>
<dbReference type="GO" id="GO:0000976">
    <property type="term" value="F:transcription cis-regulatory region binding"/>
    <property type="evidence" value="ECO:0007669"/>
    <property type="project" value="TreeGrafter"/>
</dbReference>
<evidence type="ECO:0000313" key="5">
    <source>
        <dbReference type="EMBL" id="MDG3015445.1"/>
    </source>
</evidence>
<evidence type="ECO:0000259" key="4">
    <source>
        <dbReference type="PROSITE" id="PS50977"/>
    </source>
</evidence>
<dbReference type="SUPFAM" id="SSF48498">
    <property type="entry name" value="Tetracyclin repressor-like, C-terminal domain"/>
    <property type="match status" value="1"/>
</dbReference>
<dbReference type="PROSITE" id="PS50977">
    <property type="entry name" value="HTH_TETR_2"/>
    <property type="match status" value="1"/>
</dbReference>
<proteinExistence type="predicted"/>
<name>A0A9X4M1V2_9ACTN</name>
<dbReference type="EMBL" id="JANRHA010000007">
    <property type="protein sequence ID" value="MDG3015445.1"/>
    <property type="molecule type" value="Genomic_DNA"/>
</dbReference>
<gene>
    <name evidence="5" type="ORF">NVS88_12875</name>
</gene>
<accession>A0A9X4M1V2</accession>
<reference evidence="5" key="1">
    <citation type="submission" date="2022-08" db="EMBL/GenBank/DDBJ databases">
        <title>Genome analysis of Corynebacteriales strain.</title>
        <authorList>
            <person name="Lee S.D."/>
        </authorList>
    </citation>
    <scope>NUCLEOTIDE SEQUENCE</scope>
    <source>
        <strain evidence="5">D3-21</strain>
    </source>
</reference>
<dbReference type="AlphaFoldDB" id="A0A9X4M1V2"/>
<dbReference type="InterPro" id="IPR036271">
    <property type="entry name" value="Tet_transcr_reg_TetR-rel_C_sf"/>
</dbReference>
<feature type="region of interest" description="Disordered" evidence="3">
    <location>
        <begin position="1"/>
        <end position="21"/>
    </location>
</feature>